<evidence type="ECO:0000256" key="10">
    <source>
        <dbReference type="PROSITE-ProRule" id="PRU00117"/>
    </source>
</evidence>
<keyword evidence="6" id="KW-0007">Acetylation</keyword>
<keyword evidence="15" id="KW-1185">Reference proteome</keyword>
<dbReference type="SMART" id="SM00248">
    <property type="entry name" value="ANK"/>
    <property type="match status" value="25"/>
</dbReference>
<feature type="compositionally biased region" description="Low complexity" evidence="12">
    <location>
        <begin position="1920"/>
        <end position="1940"/>
    </location>
</feature>
<dbReference type="FunFam" id="1.25.40.20:FF:000014">
    <property type="entry name" value="ankyrin repeat domain-containing protein 17 isoform X2"/>
    <property type="match status" value="1"/>
</dbReference>
<feature type="compositionally biased region" description="Low complexity" evidence="12">
    <location>
        <begin position="2162"/>
        <end position="2181"/>
    </location>
</feature>
<feature type="repeat" description="ANK" evidence="9">
    <location>
        <begin position="466"/>
        <end position="498"/>
    </location>
</feature>
<dbReference type="FunFam" id="1.25.40.20:FF:000055">
    <property type="entry name" value="ankyrin repeat domain-containing protein 17 isoform X2"/>
    <property type="match status" value="1"/>
</dbReference>
<feature type="compositionally biased region" description="Low complexity" evidence="12">
    <location>
        <begin position="1863"/>
        <end position="1891"/>
    </location>
</feature>
<evidence type="ECO:0000313" key="14">
    <source>
        <dbReference type="EMBL" id="NWR78619.1"/>
    </source>
</evidence>
<evidence type="ECO:0000256" key="1">
    <source>
        <dbReference type="ARBA" id="ARBA00004496"/>
    </source>
</evidence>
<feature type="repeat" description="ANK" evidence="9">
    <location>
        <begin position="270"/>
        <end position="302"/>
    </location>
</feature>
<feature type="region of interest" description="Disordered" evidence="12">
    <location>
        <begin position="1453"/>
        <end position="1494"/>
    </location>
</feature>
<dbReference type="GO" id="GO:0045087">
    <property type="term" value="P:innate immune response"/>
    <property type="evidence" value="ECO:0007669"/>
    <property type="project" value="TreeGrafter"/>
</dbReference>
<dbReference type="Proteomes" id="UP000517892">
    <property type="component" value="Unassembled WGS sequence"/>
</dbReference>
<feature type="compositionally biased region" description="Polar residues" evidence="12">
    <location>
        <begin position="1794"/>
        <end position="1836"/>
    </location>
</feature>
<accession>A0A7K5A4V4</accession>
<feature type="repeat" description="ANK" evidence="9">
    <location>
        <begin position="964"/>
        <end position="996"/>
    </location>
</feature>
<feature type="compositionally biased region" description="Low complexity" evidence="12">
    <location>
        <begin position="2215"/>
        <end position="2227"/>
    </location>
</feature>
<feature type="repeat" description="ANK" evidence="9">
    <location>
        <begin position="1100"/>
        <end position="1132"/>
    </location>
</feature>
<sequence>QVESFILDQEDLDNPVLKTTSELFLSSAAEGADLRTVDPETQARLEALLEAAGIGKLSTADGKAFADPEVLRRLTSSVSCALDEAAAALTRMRAENNHNAGQVDNRSLAEACSDGDVNAVRKLLDEGRSVNEHTEEGESLLCLACSAGYYELAQVLLAMHANVEDRGNKGDITPLMAAASGGYVDIVKLLLVHCADVNAQSSTGNTALTYACAGGFVDIVKVLLKAGANIEDHNENGHTPLMEAASAGHVEVARVLLEYGAGINTHSNEFKESALTLACYKGHLDMVRFLLEAGADQEHKTDEMHTALMEACMDGHVEVARLLLDSGAQVNMPADSFESPLTLAACGGHVELAALLIERGANLEEVNDEGYTPLMEAAREGHEEMVALLLAQGANINAQTEETQETALTLACCGGFSEVADFLIKAGADIELGCSTPLMEAAQEGHLELVKYLLAAGANVHATTATGDTALTYACENGHTDVADVLLQAGADLEHESEGGRTPLMKAARAGHLCTVQFLISKGANVNRATANNDHTVVSLACAGGHLAVVELLLAHGADPTHRLKDGSTMLIEAAKGGHTNVVSYLLDYPNNVLSVPAADLSQLTPPSQDQSQVPRVPVHTLAMVVPPQEPDRTPPESSPPLLGVVKGASKQKSSSLQVADKDLLPPFHPYQPLECIVEETEGKLNELGQRISAIEKAQLKSLELIQGEPLNKDKIEELKKNREEQVQKKKKILKELQKVERQLQMKTQQQFTKEYLETKGQLLPGAAQGPPEENLSGLPQADTVSSKDDEQQRSPPPAGQIEFVPIQPLPAPPCNFSGNLGYNGTESLELQKALGSRQNVGQQQQIAGQGLLVPEPDGLMVATPAQTLTDTLDDLIAAVNSRVPGAPASSSHATESPTPEPCPQAPSNVPLQSVLPMYPSVDIDAHTESNHDTALTLACAGGHEELVSVLIARGANIEHRDKKGFTPLILAATAGHVGVVEILLDKGGDIEAQSERTKDTPLSLACSGGRQEVVDLLLARGANKEHRNVSDYTPLSLAASGGYVNIIKILLNAGAEINSRTGSKLGISPLMLAAMNGHVPAVKLLLDMGSDINAQIETNRNTALTLACFQGRAEVVSLLLDRKANVEHRAKTGLTPLMEAASGGYAEVGRVLLDKGADVNAPPVPSSRDTALTIAADKGHYKFCELLINRGAHIDVRNKKGNTPLWLAANGGHYDVVQLLVQAGADVDAADNRKITPLMSAFRKGHVKVVQFLVKEVNQFPSDIECMRYIATITDKDLLKKCHQCVETIVKAKDQQAAEANKNATILLKELDLEKSREESRKQALAAKREKRKEKRKKKKEEQKRKQEEDEENKPKETLELQEDDDEEENDDEVEQEVPIDPPSATTTTTIGISATSTTFTNAFGKKRANVVTTPSTNRKNKKNKTKETPQNMQIILPDQHISLAQQKADKNKINGEPRGGGGAGGNSDSDNLDSTDCNSESSSGGKSQELNFTMDTNSSERRYASLLVPSQEEKTSSSASKTPARLDGEGHSNSLAASYKPVSLPLTSPNVKLNLTSPKRGQKREEGWKEVVRRSKKLSVPASVVSRIMGRGGCNITAIQDVTGAHIDVDKQKDKNGERMITIRGGTESTRYAVQLINALIQDPAKELEDLIPKTHIRTPASSTKSIHANFSSSGVSTATASNKNSFPLGAPPLVTSQSSTLSTFQPTNKLNKNVPANVRSSFPVSLPLAYSHPHFALLAAQTMQQIRHPRLPMAQFGGTFSPSPNTWGPFPVRPVNPGSTNSSPKHNSSSRAAGQNGNILQTETPGLATSSCPVTASSVAPSTQPLCGASSRTPSSVRKQLFACVPKTSAAATAISTVTSTSSSLPPASSAPPSSAPAPAAFLPASAPQAQHPALKPDSFSPASAPKEKVTAPEQPPASACAPSPATCSLAASSSPAGSEARPPSSPAPLNNAQDEVLPASGSEVNPPMPMPFSSSSETASLSLASPRSVVADNQDNSNLPQVAVPAPRVTHRMQSRGSFYSVVPNANLHQDPQNIFVTNQVPLTPSQGPPAAVQLSSAMNGSQMHINPANKSLPPTFGPATLFNHFSSLFDSNQVPATQGWGDCPLSTRAAADPSFTVQSTFLSNSVLGHVENVHPDSSKAPGFRPPSQRVSTSPVGLPSLDPSNSSTTSSSGPLTGFSANIQGARVYLQGPAPVGTPSFNRQHFSPHPWTSATNSSASAPSNLGQPKAGNASQDRKVPPPIGTERLARIRQGGSVTPTPLGTNFTAPVGHSGIWSFGVNSVSEGLSGWSQPVMGNHPMHQQLSDPGTFSQHQPMERDDSGIVAPSNIFHQPMPNSFVDFSKGLPISMYGGTLIPSHPQLADGPGGPLFNGLHTPDPAWNPMIKVVQNSTECSDAQQIWPGTWAPHIGNMHLKYVN</sequence>
<dbReference type="InterPro" id="IPR004088">
    <property type="entry name" value="KH_dom_type_1"/>
</dbReference>
<evidence type="ECO:0000256" key="7">
    <source>
        <dbReference type="ARBA" id="ARBA00023043"/>
    </source>
</evidence>
<gene>
    <name evidence="14" type="primary">Ankhd1</name>
    <name evidence="14" type="ORF">CENUNI_R05413</name>
</gene>
<feature type="domain" description="K Homology" evidence="13">
    <location>
        <begin position="1574"/>
        <end position="1644"/>
    </location>
</feature>
<feature type="repeat" description="ANK" evidence="9">
    <location>
        <begin position="303"/>
        <end position="335"/>
    </location>
</feature>
<evidence type="ECO:0000313" key="15">
    <source>
        <dbReference type="Proteomes" id="UP000517892"/>
    </source>
</evidence>
<protein>
    <submittedName>
        <fullName evidence="14">ANKH1 protein</fullName>
    </submittedName>
</protein>
<feature type="compositionally biased region" description="Low complexity" evidence="12">
    <location>
        <begin position="1782"/>
        <end position="1793"/>
    </location>
</feature>
<feature type="region of interest" description="Disordered" evidence="12">
    <location>
        <begin position="884"/>
        <end position="912"/>
    </location>
</feature>
<feature type="compositionally biased region" description="Low complexity" evidence="12">
    <location>
        <begin position="1468"/>
        <end position="1481"/>
    </location>
</feature>
<reference evidence="14 15" key="1">
    <citation type="submission" date="2019-09" db="EMBL/GenBank/DDBJ databases">
        <title>Bird 10,000 Genomes (B10K) Project - Family phase.</title>
        <authorList>
            <person name="Zhang G."/>
        </authorList>
    </citation>
    <scope>NUCLEOTIDE SEQUENCE [LARGE SCALE GENOMIC DNA]</scope>
    <source>
        <strain evidence="14">B10K-DU-017-25</strain>
        <tissue evidence="14">Mixed tissue sample</tissue>
    </source>
</reference>
<dbReference type="InterPro" id="IPR002110">
    <property type="entry name" value="Ankyrin_rpt"/>
</dbReference>
<dbReference type="OrthoDB" id="10071877at2759"/>
<dbReference type="Gene3D" id="3.30.1370.10">
    <property type="entry name" value="K Homology domain, type 1"/>
    <property type="match status" value="1"/>
</dbReference>
<feature type="repeat" description="ANK" evidence="9">
    <location>
        <begin position="533"/>
        <end position="565"/>
    </location>
</feature>
<feature type="compositionally biased region" description="Acidic residues" evidence="12">
    <location>
        <begin position="1361"/>
        <end position="1379"/>
    </location>
</feature>
<keyword evidence="3" id="KW-0597">Phosphoprotein</keyword>
<evidence type="ECO:0000256" key="12">
    <source>
        <dbReference type="SAM" id="MobiDB-lite"/>
    </source>
</evidence>
<feature type="region of interest" description="Disordered" evidence="12">
    <location>
        <begin position="764"/>
        <end position="807"/>
    </location>
</feature>
<dbReference type="GO" id="GO:0005737">
    <property type="term" value="C:cytoplasm"/>
    <property type="evidence" value="ECO:0007669"/>
    <property type="project" value="UniProtKB-SubCell"/>
</dbReference>
<evidence type="ECO:0000256" key="11">
    <source>
        <dbReference type="SAM" id="Coils"/>
    </source>
</evidence>
<feature type="repeat" description="ANK" evidence="9">
    <location>
        <begin position="931"/>
        <end position="963"/>
    </location>
</feature>
<evidence type="ECO:0000256" key="6">
    <source>
        <dbReference type="ARBA" id="ARBA00022990"/>
    </source>
</evidence>
<feature type="coiled-coil region" evidence="11">
    <location>
        <begin position="678"/>
        <end position="750"/>
    </location>
</feature>
<keyword evidence="4" id="KW-0677">Repeat</keyword>
<feature type="region of interest" description="Disordered" evidence="12">
    <location>
        <begin position="1509"/>
        <end position="1538"/>
    </location>
</feature>
<feature type="repeat" description="ANK" evidence="9">
    <location>
        <begin position="369"/>
        <end position="401"/>
    </location>
</feature>
<feature type="repeat" description="ANK" evidence="9">
    <location>
        <begin position="1066"/>
        <end position="1098"/>
    </location>
</feature>
<dbReference type="PANTHER" id="PTHR23206">
    <property type="entry name" value="MASK PROTEIN"/>
    <property type="match status" value="1"/>
</dbReference>
<feature type="repeat" description="ANK" evidence="9">
    <location>
        <begin position="433"/>
        <end position="465"/>
    </location>
</feature>
<dbReference type="EMBL" id="VYZI01000643">
    <property type="protein sequence ID" value="NWR78619.1"/>
    <property type="molecule type" value="Genomic_DNA"/>
</dbReference>
<dbReference type="InterPro" id="IPR036770">
    <property type="entry name" value="Ankyrin_rpt-contain_sf"/>
</dbReference>
<feature type="compositionally biased region" description="Polar residues" evidence="12">
    <location>
        <begin position="1995"/>
        <end position="2004"/>
    </location>
</feature>
<proteinExistence type="predicted"/>
<feature type="repeat" description="ANK" evidence="9">
    <location>
        <begin position="203"/>
        <end position="235"/>
    </location>
</feature>
<feature type="region of interest" description="Disordered" evidence="12">
    <location>
        <begin position="2197"/>
        <end position="2245"/>
    </location>
</feature>
<feature type="repeat" description="ANK" evidence="9">
    <location>
        <begin position="1031"/>
        <end position="1063"/>
    </location>
</feature>
<feature type="region of interest" description="Disordered" evidence="12">
    <location>
        <begin position="2137"/>
        <end position="2181"/>
    </location>
</feature>
<dbReference type="PRINTS" id="PR01415">
    <property type="entry name" value="ANKYRIN"/>
</dbReference>
<evidence type="ECO:0000256" key="9">
    <source>
        <dbReference type="PROSITE-ProRule" id="PRU00023"/>
    </source>
</evidence>
<dbReference type="InterPro" id="IPR051631">
    <property type="entry name" value="Ankyrin-KH/SAM_domain"/>
</dbReference>
<comment type="caution">
    <text evidence="14">The sequence shown here is derived from an EMBL/GenBank/DDBJ whole genome shotgun (WGS) entry which is preliminary data.</text>
</comment>
<feature type="region of interest" description="Disordered" evidence="12">
    <location>
        <begin position="1863"/>
        <end position="2005"/>
    </location>
</feature>
<keyword evidence="5 10" id="KW-0694">RNA-binding</keyword>
<dbReference type="GO" id="GO:0003723">
    <property type="term" value="F:RNA binding"/>
    <property type="evidence" value="ECO:0007669"/>
    <property type="project" value="UniProtKB-UniRule"/>
</dbReference>
<feature type="region of interest" description="Disordered" evidence="12">
    <location>
        <begin position="1319"/>
        <end position="1394"/>
    </location>
</feature>
<feature type="repeat" description="ANK" evidence="9">
    <location>
        <begin position="1201"/>
        <end position="1233"/>
    </location>
</feature>
<dbReference type="GO" id="GO:0005634">
    <property type="term" value="C:nucleus"/>
    <property type="evidence" value="ECO:0007669"/>
    <property type="project" value="UniProtKB-ARBA"/>
</dbReference>
<dbReference type="PROSITE" id="PS50088">
    <property type="entry name" value="ANK_REPEAT"/>
    <property type="match status" value="20"/>
</dbReference>
<feature type="compositionally biased region" description="Basic residues" evidence="12">
    <location>
        <begin position="1330"/>
        <end position="1340"/>
    </location>
</feature>
<evidence type="ECO:0000256" key="4">
    <source>
        <dbReference type="ARBA" id="ARBA00022737"/>
    </source>
</evidence>
<feature type="repeat" description="ANK" evidence="9">
    <location>
        <begin position="499"/>
        <end position="531"/>
    </location>
</feature>
<dbReference type="FunFam" id="1.25.40.20:FF:000156">
    <property type="entry name" value="ankyrin repeat and KH domain-containing protein 1-like isoform X6"/>
    <property type="match status" value="1"/>
</dbReference>
<dbReference type="SUPFAM" id="SSF54791">
    <property type="entry name" value="Eukaryotic type KH-domain (KH-domain type I)"/>
    <property type="match status" value="1"/>
</dbReference>
<dbReference type="CDD" id="cd22503">
    <property type="entry name" value="KH-I_ANKHD1"/>
    <property type="match status" value="1"/>
</dbReference>
<feature type="non-terminal residue" evidence="14">
    <location>
        <position position="2420"/>
    </location>
</feature>
<feature type="compositionally biased region" description="Basic and acidic residues" evidence="12">
    <location>
        <begin position="1341"/>
        <end position="1360"/>
    </location>
</feature>
<dbReference type="Pfam" id="PF12796">
    <property type="entry name" value="Ank_2"/>
    <property type="match status" value="9"/>
</dbReference>
<organism evidence="14 15">
    <name type="scientific">Centropus unirufus</name>
    <dbReference type="NCBI Taxonomy" id="1118519"/>
    <lineage>
        <taxon>Eukaryota</taxon>
        <taxon>Metazoa</taxon>
        <taxon>Chordata</taxon>
        <taxon>Craniata</taxon>
        <taxon>Vertebrata</taxon>
        <taxon>Euteleostomi</taxon>
        <taxon>Archelosauria</taxon>
        <taxon>Archosauria</taxon>
        <taxon>Dinosauria</taxon>
        <taxon>Saurischia</taxon>
        <taxon>Theropoda</taxon>
        <taxon>Coelurosauria</taxon>
        <taxon>Aves</taxon>
        <taxon>Neognathae</taxon>
        <taxon>Neoaves</taxon>
        <taxon>Otidimorphae</taxon>
        <taxon>Cuculiformes</taxon>
        <taxon>Centropidae</taxon>
        <taxon>Centropus</taxon>
    </lineage>
</organism>
<dbReference type="Gene3D" id="1.25.40.20">
    <property type="entry name" value="Ankyrin repeat-containing domain"/>
    <property type="match status" value="8"/>
</dbReference>
<dbReference type="PANTHER" id="PTHR23206:SF5">
    <property type="entry name" value="ANKYRIN REPEAT AND KH DOMAIN-CONTAINING PROTEIN 1"/>
    <property type="match status" value="1"/>
</dbReference>
<evidence type="ECO:0000259" key="13">
    <source>
        <dbReference type="SMART" id="SM00322"/>
    </source>
</evidence>
<evidence type="ECO:0000256" key="8">
    <source>
        <dbReference type="ARBA" id="ARBA00023054"/>
    </source>
</evidence>
<dbReference type="FunFam" id="1.25.40.20:FF:000046">
    <property type="entry name" value="Ankyrin repeat and KH domain-containing protein 1"/>
    <property type="match status" value="1"/>
</dbReference>
<feature type="compositionally biased region" description="Low complexity" evidence="12">
    <location>
        <begin position="1385"/>
        <end position="1394"/>
    </location>
</feature>
<feature type="repeat" description="ANK" evidence="9">
    <location>
        <begin position="336"/>
        <end position="368"/>
    </location>
</feature>
<dbReference type="FunFam" id="1.25.40.20:FF:000012">
    <property type="entry name" value="ankyrin repeat domain-containing protein 17 isoform X1"/>
    <property type="match status" value="1"/>
</dbReference>
<feature type="repeat" description="ANK" evidence="9">
    <location>
        <begin position="1168"/>
        <end position="1200"/>
    </location>
</feature>
<dbReference type="FunFam" id="3.30.1370.10:FF:000029">
    <property type="entry name" value="ankyrin repeat and KH domain-containing protein 1 isoform X2"/>
    <property type="match status" value="1"/>
</dbReference>
<dbReference type="PROSITE" id="PS50297">
    <property type="entry name" value="ANK_REP_REGION"/>
    <property type="match status" value="20"/>
</dbReference>
<dbReference type="Pfam" id="PF00013">
    <property type="entry name" value="KH_1"/>
    <property type="match status" value="1"/>
</dbReference>
<evidence type="ECO:0000256" key="3">
    <source>
        <dbReference type="ARBA" id="ARBA00022553"/>
    </source>
</evidence>
<evidence type="ECO:0000256" key="5">
    <source>
        <dbReference type="ARBA" id="ARBA00022884"/>
    </source>
</evidence>
<comment type="subcellular location">
    <subcellularLocation>
        <location evidence="1">Cytoplasm</location>
    </subcellularLocation>
</comment>
<name>A0A7K5A4V4_9AVES</name>
<feature type="compositionally biased region" description="Polar residues" evidence="12">
    <location>
        <begin position="889"/>
        <end position="898"/>
    </location>
</feature>
<feature type="compositionally biased region" description="Polar residues" evidence="12">
    <location>
        <begin position="1482"/>
        <end position="1494"/>
    </location>
</feature>
<keyword evidence="7 9" id="KW-0040">ANK repeat</keyword>
<keyword evidence="2" id="KW-0963">Cytoplasm</keyword>
<dbReference type="PROSITE" id="PS50084">
    <property type="entry name" value="KH_TYPE_1"/>
    <property type="match status" value="1"/>
</dbReference>
<dbReference type="InterPro" id="IPR036612">
    <property type="entry name" value="KH_dom_type_1_sf"/>
</dbReference>
<feature type="repeat" description="ANK" evidence="9">
    <location>
        <begin position="170"/>
        <end position="202"/>
    </location>
</feature>
<feature type="repeat" description="ANK" evidence="9">
    <location>
        <begin position="236"/>
        <end position="268"/>
    </location>
</feature>
<dbReference type="SUPFAM" id="SSF48403">
    <property type="entry name" value="Ankyrin repeat"/>
    <property type="match status" value="3"/>
</dbReference>
<keyword evidence="8 11" id="KW-0175">Coiled coil</keyword>
<dbReference type="FunFam" id="1.25.40.20:FF:000114">
    <property type="entry name" value="ankyrin repeat and KH domain-containing protein 1 isoform X2"/>
    <property type="match status" value="1"/>
</dbReference>
<feature type="repeat" description="ANK" evidence="9">
    <location>
        <begin position="998"/>
        <end position="1030"/>
    </location>
</feature>
<feature type="region of interest" description="Disordered" evidence="12">
    <location>
        <begin position="1407"/>
        <end position="1434"/>
    </location>
</feature>
<feature type="compositionally biased region" description="Low complexity" evidence="12">
    <location>
        <begin position="1975"/>
        <end position="1989"/>
    </location>
</feature>
<dbReference type="FunFam" id="1.25.40.20:FF:000068">
    <property type="entry name" value="ankyrin repeat domain-containing protein 17 isoform X5"/>
    <property type="match status" value="1"/>
</dbReference>
<evidence type="ECO:0000256" key="2">
    <source>
        <dbReference type="ARBA" id="ARBA00022490"/>
    </source>
</evidence>
<feature type="region of interest" description="Disordered" evidence="12">
    <location>
        <begin position="1760"/>
        <end position="1836"/>
    </location>
</feature>
<dbReference type="InterPro" id="IPR047374">
    <property type="entry name" value="KH-I_ANKHD1"/>
</dbReference>
<feature type="non-terminal residue" evidence="14">
    <location>
        <position position="1"/>
    </location>
</feature>
<dbReference type="InterPro" id="IPR004087">
    <property type="entry name" value="KH_dom"/>
</dbReference>
<feature type="repeat" description="ANK" evidence="9">
    <location>
        <begin position="1133"/>
        <end position="1165"/>
    </location>
</feature>
<dbReference type="SMART" id="SM00322">
    <property type="entry name" value="KH"/>
    <property type="match status" value="1"/>
</dbReference>